<keyword evidence="4 13" id="KW-0863">Zinc-finger</keyword>
<keyword evidence="7 11" id="KW-0067">ATP-binding</keyword>
<evidence type="ECO:0000256" key="2">
    <source>
        <dbReference type="ARBA" id="ARBA00022741"/>
    </source>
</evidence>
<dbReference type="FunFam" id="3.40.50.300:FF:000050">
    <property type="entry name" value="DNA repair protein RadA"/>
    <property type="match status" value="1"/>
</dbReference>
<comment type="similarity">
    <text evidence="11 13">Belongs to the RecA family. RadA subfamily.</text>
</comment>
<keyword evidence="5" id="KW-0378">Hydrolase</keyword>
<dbReference type="InterPro" id="IPR027417">
    <property type="entry name" value="P-loop_NTPase"/>
</dbReference>
<dbReference type="Pfam" id="PF13541">
    <property type="entry name" value="ChlI"/>
    <property type="match status" value="1"/>
</dbReference>
<dbReference type="PANTHER" id="PTHR32472">
    <property type="entry name" value="DNA REPAIR PROTEIN RADA"/>
    <property type="match status" value="1"/>
</dbReference>
<dbReference type="PRINTS" id="PR01874">
    <property type="entry name" value="DNAREPAIRADA"/>
</dbReference>
<dbReference type="Gene3D" id="3.40.50.300">
    <property type="entry name" value="P-loop containing nucleotide triphosphate hydrolases"/>
    <property type="match status" value="1"/>
</dbReference>
<dbReference type="PANTHER" id="PTHR32472:SF10">
    <property type="entry name" value="DNA REPAIR PROTEIN RADA-LIKE PROTEIN"/>
    <property type="match status" value="1"/>
</dbReference>
<evidence type="ECO:0000256" key="5">
    <source>
        <dbReference type="ARBA" id="ARBA00022801"/>
    </source>
</evidence>
<dbReference type="GeneID" id="300655027"/>
<dbReference type="GO" id="GO:0016787">
    <property type="term" value="F:hydrolase activity"/>
    <property type="evidence" value="ECO:0007669"/>
    <property type="project" value="UniProtKB-KW"/>
</dbReference>
<accession>A0A845QAM3</accession>
<dbReference type="InterPro" id="IPR003593">
    <property type="entry name" value="AAA+_ATPase"/>
</dbReference>
<evidence type="ECO:0000256" key="11">
    <source>
        <dbReference type="HAMAP-Rule" id="MF_01498"/>
    </source>
</evidence>
<keyword evidence="3 11" id="KW-0227">DNA damage</keyword>
<evidence type="ECO:0000256" key="8">
    <source>
        <dbReference type="ARBA" id="ARBA00023016"/>
    </source>
</evidence>
<evidence type="ECO:0000313" key="16">
    <source>
        <dbReference type="Proteomes" id="UP000470384"/>
    </source>
</evidence>
<keyword evidence="10 11" id="KW-0234">DNA repair</keyword>
<comment type="caution">
    <text evidence="15">The sequence shown here is derived from an EMBL/GenBank/DDBJ whole genome shotgun (WGS) entry which is preliminary data.</text>
</comment>
<dbReference type="RefSeq" id="WP_160587473.1">
    <property type="nucleotide sequence ID" value="NZ_BMHN01000001.1"/>
</dbReference>
<comment type="function">
    <text evidence="11">Plays a role in repairing double-strand DNA breaks, probably involving stabilizing or processing branched DNA or blocked replication forks.</text>
</comment>
<keyword evidence="16" id="KW-1185">Reference proteome</keyword>
<evidence type="ECO:0000256" key="9">
    <source>
        <dbReference type="ARBA" id="ARBA00023125"/>
    </source>
</evidence>
<comment type="function">
    <text evidence="13">DNA-dependent ATPase involved in processing of recombination intermediates, plays a role in repairing DNA breaks. Stimulates the branch migration of RecA-mediated strand transfer reactions, allowing the 3' invading strand to extend heteroduplex DNA faster. Binds ssDNA in the presence of ADP but not other nucleotides, has ATPase activity that is stimulated by ssDNA and various branched DNA structures, but inhibited by SSB. Does not have RecA's homology-searching function.</text>
</comment>
<dbReference type="AlphaFoldDB" id="A0A845QAM3"/>
<dbReference type="Gene3D" id="3.30.230.10">
    <property type="match status" value="1"/>
</dbReference>
<dbReference type="Pfam" id="PF13481">
    <property type="entry name" value="AAA_25"/>
    <property type="match status" value="1"/>
</dbReference>
<keyword evidence="8 11" id="KW-0346">Stress response</keyword>
<dbReference type="GO" id="GO:0005524">
    <property type="term" value="F:ATP binding"/>
    <property type="evidence" value="ECO:0007669"/>
    <property type="project" value="UniProtKB-UniRule"/>
</dbReference>
<proteinExistence type="inferred from homology"/>
<gene>
    <name evidence="11 15" type="primary">radA</name>
    <name evidence="15" type="ORF">GTQ45_07150</name>
</gene>
<reference evidence="15 16" key="1">
    <citation type="journal article" date="2016" name="Int. J. Syst. Evol. Microbiol.">
        <title>Pyruvatibacter mobilis gen. nov., sp. nov., a marine bacterium from the culture broth of Picochlorum sp. 122.</title>
        <authorList>
            <person name="Wang G."/>
            <person name="Tang M."/>
            <person name="Wu H."/>
            <person name="Dai S."/>
            <person name="Li T."/>
            <person name="Chen C."/>
            <person name="He H."/>
            <person name="Fan J."/>
            <person name="Xiang W."/>
            <person name="Li X."/>
        </authorList>
    </citation>
    <scope>NUCLEOTIDE SEQUENCE [LARGE SCALE GENOMIC DNA]</scope>
    <source>
        <strain evidence="15 16">GYP-11</strain>
    </source>
</reference>
<dbReference type="InterPro" id="IPR041166">
    <property type="entry name" value="Rubredoxin_2"/>
</dbReference>
<dbReference type="PROSITE" id="PS50162">
    <property type="entry name" value="RECA_2"/>
    <property type="match status" value="1"/>
</dbReference>
<evidence type="ECO:0000256" key="4">
    <source>
        <dbReference type="ARBA" id="ARBA00022771"/>
    </source>
</evidence>
<evidence type="ECO:0000256" key="3">
    <source>
        <dbReference type="ARBA" id="ARBA00022763"/>
    </source>
</evidence>
<dbReference type="OrthoDB" id="9803906at2"/>
<feature type="short sequence motif" description="RadA KNRFG motif" evidence="11">
    <location>
        <begin position="257"/>
        <end position="261"/>
    </location>
</feature>
<dbReference type="InterPro" id="IPR020568">
    <property type="entry name" value="Ribosomal_Su5_D2-typ_SF"/>
</dbReference>
<dbReference type="GO" id="GO:0000725">
    <property type="term" value="P:recombinational repair"/>
    <property type="evidence" value="ECO:0007669"/>
    <property type="project" value="UniProtKB-UniRule"/>
</dbReference>
<evidence type="ECO:0000259" key="14">
    <source>
        <dbReference type="PROSITE" id="PS50162"/>
    </source>
</evidence>
<dbReference type="Proteomes" id="UP000470384">
    <property type="component" value="Unassembled WGS sequence"/>
</dbReference>
<dbReference type="InterPro" id="IPR004504">
    <property type="entry name" value="DNA_repair_RadA"/>
</dbReference>
<evidence type="ECO:0000256" key="7">
    <source>
        <dbReference type="ARBA" id="ARBA00022840"/>
    </source>
</evidence>
<dbReference type="CDD" id="cd01121">
    <property type="entry name" value="RadA_SMS_N"/>
    <property type="match status" value="1"/>
</dbReference>
<dbReference type="GO" id="GO:0005829">
    <property type="term" value="C:cytosol"/>
    <property type="evidence" value="ECO:0007669"/>
    <property type="project" value="TreeGrafter"/>
</dbReference>
<feature type="region of interest" description="Lon-protease-like" evidence="11">
    <location>
        <begin position="356"/>
        <end position="464"/>
    </location>
</feature>
<dbReference type="SUPFAM" id="SSF54211">
    <property type="entry name" value="Ribosomal protein S5 domain 2-like"/>
    <property type="match status" value="1"/>
</dbReference>
<keyword evidence="2 11" id="KW-0547">Nucleotide-binding</keyword>
<keyword evidence="1 11" id="KW-0479">Metal-binding</keyword>
<keyword evidence="9 11" id="KW-0238">DNA-binding</keyword>
<organism evidence="15 16">
    <name type="scientific">Pyruvatibacter mobilis</name>
    <dbReference type="NCBI Taxonomy" id="1712261"/>
    <lineage>
        <taxon>Bacteria</taxon>
        <taxon>Pseudomonadati</taxon>
        <taxon>Pseudomonadota</taxon>
        <taxon>Alphaproteobacteria</taxon>
        <taxon>Hyphomicrobiales</taxon>
        <taxon>Parvibaculaceae</taxon>
        <taxon>Pyruvatibacter</taxon>
    </lineage>
</organism>
<evidence type="ECO:0000256" key="6">
    <source>
        <dbReference type="ARBA" id="ARBA00022833"/>
    </source>
</evidence>
<dbReference type="SMART" id="SM00382">
    <property type="entry name" value="AAA"/>
    <property type="match status" value="1"/>
</dbReference>
<sequence>MAKPATRFVCQNCGAVHAKWAGKCDGCGEWNSLVEETAGSGPAGSPATARLTRGARKVLDLVPLEGETAEAPRHITGIAEFDRVCGGGLVPGSALLVGGDPGIGKSTILLQAMAALGRSGKRALYISGEEAIAQVRMRARRLGLEKSPVELAAATSLADIVATLEQAPAADAVVIDSIQTMWSDALESAPGTVSQVRACAQALVQVAKAKGTALIIVGHVTKEGQIAGPRVVEHMVDTVLYFEGERGHQFRILRAVKNRFGPTDEIGVFEMRDTGLAEVANPSALFLNDRSESASGSVVFAGIEGTRPVLVEIQALVVRTSLGTPRRAVVGWDGGRLSMVLAVLEARCGTSFGGFDVYLNVAGGLRVNEPAADLAVAAALLSSLDDAPIDPQTVVFGEISLSGDIRAVTQAENRAKEAAKLGFRKAIGPKGLKALSGGLTVREIGTIGQLVNVICHSDVPGGDA</sequence>
<protein>
    <recommendedName>
        <fullName evidence="11 12">DNA repair protein RadA</fullName>
    </recommendedName>
</protein>
<name>A0A845QAM3_9HYPH</name>
<evidence type="ECO:0000256" key="13">
    <source>
        <dbReference type="RuleBase" id="RU003555"/>
    </source>
</evidence>
<feature type="binding site" evidence="11">
    <location>
        <begin position="99"/>
        <end position="106"/>
    </location>
    <ligand>
        <name>ATP</name>
        <dbReference type="ChEBI" id="CHEBI:30616"/>
    </ligand>
</feature>
<dbReference type="NCBIfam" id="TIGR00416">
    <property type="entry name" value="sms"/>
    <property type="match status" value="1"/>
</dbReference>
<dbReference type="HAMAP" id="MF_01498">
    <property type="entry name" value="RadA_bact"/>
    <property type="match status" value="1"/>
</dbReference>
<evidence type="ECO:0000256" key="10">
    <source>
        <dbReference type="ARBA" id="ARBA00023204"/>
    </source>
</evidence>
<keyword evidence="6 13" id="KW-0862">Zinc</keyword>
<feature type="domain" description="RecA family profile 1" evidence="14">
    <location>
        <begin position="70"/>
        <end position="220"/>
    </location>
</feature>
<evidence type="ECO:0000313" key="15">
    <source>
        <dbReference type="EMBL" id="NBG95507.1"/>
    </source>
</evidence>
<dbReference type="GO" id="GO:0008270">
    <property type="term" value="F:zinc ion binding"/>
    <property type="evidence" value="ECO:0007669"/>
    <property type="project" value="UniProtKB-KW"/>
</dbReference>
<dbReference type="InterPro" id="IPR020588">
    <property type="entry name" value="RecA_ATP-bd"/>
</dbReference>
<dbReference type="EMBL" id="WXYQ01000005">
    <property type="protein sequence ID" value="NBG95507.1"/>
    <property type="molecule type" value="Genomic_DNA"/>
</dbReference>
<dbReference type="Pfam" id="PF18073">
    <property type="entry name" value="Zn_ribbon_LapB"/>
    <property type="match status" value="1"/>
</dbReference>
<dbReference type="SUPFAM" id="SSF52540">
    <property type="entry name" value="P-loop containing nucleoside triphosphate hydrolases"/>
    <property type="match status" value="1"/>
</dbReference>
<evidence type="ECO:0000256" key="12">
    <source>
        <dbReference type="NCBIfam" id="TIGR00416"/>
    </source>
</evidence>
<dbReference type="InterPro" id="IPR014721">
    <property type="entry name" value="Ribsml_uS5_D2-typ_fold_subgr"/>
</dbReference>
<evidence type="ECO:0000256" key="1">
    <source>
        <dbReference type="ARBA" id="ARBA00022723"/>
    </source>
</evidence>
<dbReference type="GO" id="GO:0003684">
    <property type="term" value="F:damaged DNA binding"/>
    <property type="evidence" value="ECO:0007669"/>
    <property type="project" value="InterPro"/>
</dbReference>
<dbReference type="GO" id="GO:0140664">
    <property type="term" value="F:ATP-dependent DNA damage sensor activity"/>
    <property type="evidence" value="ECO:0007669"/>
    <property type="project" value="InterPro"/>
</dbReference>
<comment type="domain">
    <text evidence="11">The middle region has homology to RecA with ATPase motifs including the RadA KNRFG motif, while the C-terminus is homologous to Lon protease.</text>
</comment>